<evidence type="ECO:0000313" key="5">
    <source>
        <dbReference type="EMBL" id="OKL45290.1"/>
    </source>
</evidence>
<comment type="caution">
    <text evidence="5">The sequence shown here is derived from an EMBL/GenBank/DDBJ whole genome shotgun (WGS) entry which is preliminary data.</text>
</comment>
<keyword evidence="5" id="KW-0966">Cell projection</keyword>
<evidence type="ECO:0000313" key="6">
    <source>
        <dbReference type="Proteomes" id="UP000185783"/>
    </source>
</evidence>
<organism evidence="5 6">
    <name type="scientific">Pseudovibrio exalbescens</name>
    <dbReference type="NCBI Taxonomy" id="197461"/>
    <lineage>
        <taxon>Bacteria</taxon>
        <taxon>Pseudomonadati</taxon>
        <taxon>Pseudomonadota</taxon>
        <taxon>Alphaproteobacteria</taxon>
        <taxon>Hyphomicrobiales</taxon>
        <taxon>Stappiaceae</taxon>
        <taxon>Pseudovibrio</taxon>
    </lineage>
</organism>
<name>A0A1U7JKL7_9HYPH</name>
<dbReference type="EMBL" id="LVVZ01000005">
    <property type="protein sequence ID" value="OKL45290.1"/>
    <property type="molecule type" value="Genomic_DNA"/>
</dbReference>
<evidence type="ECO:0000256" key="2">
    <source>
        <dbReference type="ARBA" id="ARBA00009272"/>
    </source>
</evidence>
<evidence type="ECO:0000256" key="3">
    <source>
        <dbReference type="ARBA" id="ARBA00023143"/>
    </source>
</evidence>
<sequence>MANASIAANAYANMAKLTQSAQNTPDVSAAAGNQDFSQMVKSAVEEVRESGQATETQSLNLLEGKANVVDVVTAVAETEVALETMVSVRDKVISAYEQIMRMPI</sequence>
<comment type="subcellular location">
    <subcellularLocation>
        <location evidence="1 4">Bacterial flagellum basal body</location>
    </subcellularLocation>
</comment>
<dbReference type="GO" id="GO:0009425">
    <property type="term" value="C:bacterial-type flagellum basal body"/>
    <property type="evidence" value="ECO:0007669"/>
    <property type="project" value="UniProtKB-SubCell"/>
</dbReference>
<accession>A0A1U7JKL7</accession>
<comment type="similarity">
    <text evidence="2 4">Belongs to the FliE family.</text>
</comment>
<keyword evidence="6" id="KW-1185">Reference proteome</keyword>
<dbReference type="GO" id="GO:0003774">
    <property type="term" value="F:cytoskeletal motor activity"/>
    <property type="evidence" value="ECO:0007669"/>
    <property type="project" value="InterPro"/>
</dbReference>
<dbReference type="PANTHER" id="PTHR34653:SF1">
    <property type="entry name" value="FLAGELLAR HOOK-BASAL BODY COMPLEX PROTEIN FLIE"/>
    <property type="match status" value="1"/>
</dbReference>
<dbReference type="AlphaFoldDB" id="A0A1U7JKL7"/>
<dbReference type="InterPro" id="IPR001624">
    <property type="entry name" value="FliE"/>
</dbReference>
<dbReference type="OrthoDB" id="8481852at2"/>
<dbReference type="PANTHER" id="PTHR34653">
    <property type="match status" value="1"/>
</dbReference>
<keyword evidence="5" id="KW-0282">Flagellum</keyword>
<dbReference type="Proteomes" id="UP000185783">
    <property type="component" value="Unassembled WGS sequence"/>
</dbReference>
<dbReference type="Pfam" id="PF02049">
    <property type="entry name" value="FliE"/>
    <property type="match status" value="1"/>
</dbReference>
<dbReference type="GO" id="GO:0071973">
    <property type="term" value="P:bacterial-type flagellum-dependent cell motility"/>
    <property type="evidence" value="ECO:0007669"/>
    <property type="project" value="InterPro"/>
</dbReference>
<dbReference type="GO" id="GO:0005198">
    <property type="term" value="F:structural molecule activity"/>
    <property type="evidence" value="ECO:0007669"/>
    <property type="project" value="InterPro"/>
</dbReference>
<dbReference type="RefSeq" id="WP_028480213.1">
    <property type="nucleotide sequence ID" value="NZ_LVVZ01000005.1"/>
</dbReference>
<keyword evidence="3 4" id="KW-0975">Bacterial flagellum</keyword>
<gene>
    <name evidence="4" type="primary">fliE</name>
    <name evidence="5" type="ORF">A3843_02830</name>
</gene>
<dbReference type="PRINTS" id="PR01006">
    <property type="entry name" value="FLGHOOKFLIE"/>
</dbReference>
<evidence type="ECO:0000256" key="1">
    <source>
        <dbReference type="ARBA" id="ARBA00004117"/>
    </source>
</evidence>
<proteinExistence type="inferred from homology"/>
<protein>
    <recommendedName>
        <fullName evidence="4">Flagellar hook-basal body complex protein FliE</fullName>
    </recommendedName>
</protein>
<dbReference type="HAMAP" id="MF_00724">
    <property type="entry name" value="FliE"/>
    <property type="match status" value="1"/>
</dbReference>
<reference evidence="5 6" key="1">
    <citation type="submission" date="2016-03" db="EMBL/GenBank/DDBJ databases">
        <title>Genome sequence of Nesiotobacter sp. nov., a moderately halophilic alphaproteobacterium isolated from the Yellow Sea, China.</title>
        <authorList>
            <person name="Zhang G."/>
            <person name="Zhang R."/>
        </authorList>
    </citation>
    <scope>NUCLEOTIDE SEQUENCE [LARGE SCALE GENOMIC DNA]</scope>
    <source>
        <strain evidence="5 6">WB1-6</strain>
    </source>
</reference>
<keyword evidence="5" id="KW-0969">Cilium</keyword>
<evidence type="ECO:0000256" key="4">
    <source>
        <dbReference type="HAMAP-Rule" id="MF_00724"/>
    </source>
</evidence>
<dbReference type="STRING" id="197461.A3843_02830"/>